<dbReference type="RefSeq" id="WP_331808220.1">
    <property type="nucleotide sequence ID" value="NZ_JAZHOU010000001.1"/>
</dbReference>
<reference evidence="1 2" key="1">
    <citation type="submission" date="2024-02" db="EMBL/GenBank/DDBJ databases">
        <title>Winogradskyella poriferorum JCM 12885.</title>
        <authorList>
            <person name="Zhang D.-F."/>
            <person name="Fu Z.-Y."/>
        </authorList>
    </citation>
    <scope>NUCLEOTIDE SEQUENCE [LARGE SCALE GENOMIC DNA]</scope>
    <source>
        <strain evidence="1 2">JCM 12885</strain>
    </source>
</reference>
<evidence type="ECO:0000313" key="2">
    <source>
        <dbReference type="Proteomes" id="UP001356704"/>
    </source>
</evidence>
<proteinExistence type="predicted"/>
<protein>
    <submittedName>
        <fullName evidence="1">Uncharacterized protein</fullName>
    </submittedName>
</protein>
<organism evidence="1 2">
    <name type="scientific">Winogradskyella poriferorum</name>
    <dbReference type="NCBI Taxonomy" id="307627"/>
    <lineage>
        <taxon>Bacteria</taxon>
        <taxon>Pseudomonadati</taxon>
        <taxon>Bacteroidota</taxon>
        <taxon>Flavobacteriia</taxon>
        <taxon>Flavobacteriales</taxon>
        <taxon>Flavobacteriaceae</taxon>
        <taxon>Winogradskyella</taxon>
    </lineage>
</organism>
<sequence>MKYDLIELKTANNQKVLINKAFISNIVETSPNSKQCVIAVNDIHIKINESFDELKLQVYGRV</sequence>
<evidence type="ECO:0000313" key="1">
    <source>
        <dbReference type="EMBL" id="MEF3077377.1"/>
    </source>
</evidence>
<accession>A0ABU7W0X8</accession>
<dbReference type="EMBL" id="JAZHOU010000001">
    <property type="protein sequence ID" value="MEF3077377.1"/>
    <property type="molecule type" value="Genomic_DNA"/>
</dbReference>
<gene>
    <name evidence="1" type="ORF">V1468_00040</name>
</gene>
<comment type="caution">
    <text evidence="1">The sequence shown here is derived from an EMBL/GenBank/DDBJ whole genome shotgun (WGS) entry which is preliminary data.</text>
</comment>
<keyword evidence="2" id="KW-1185">Reference proteome</keyword>
<name>A0ABU7W0X8_9FLAO</name>
<dbReference type="Proteomes" id="UP001356704">
    <property type="component" value="Unassembled WGS sequence"/>
</dbReference>